<evidence type="ECO:0000313" key="1">
    <source>
        <dbReference type="EMBL" id="JAH24683.1"/>
    </source>
</evidence>
<sequence>MICCKTAKCSVQNVVFCKINKAKGRGL</sequence>
<name>A0A0E9R8L3_ANGAN</name>
<dbReference type="AlphaFoldDB" id="A0A0E9R8L3"/>
<organism evidence="1">
    <name type="scientific">Anguilla anguilla</name>
    <name type="common">European freshwater eel</name>
    <name type="synonym">Muraena anguilla</name>
    <dbReference type="NCBI Taxonomy" id="7936"/>
    <lineage>
        <taxon>Eukaryota</taxon>
        <taxon>Metazoa</taxon>
        <taxon>Chordata</taxon>
        <taxon>Craniata</taxon>
        <taxon>Vertebrata</taxon>
        <taxon>Euteleostomi</taxon>
        <taxon>Actinopterygii</taxon>
        <taxon>Neopterygii</taxon>
        <taxon>Teleostei</taxon>
        <taxon>Anguilliformes</taxon>
        <taxon>Anguillidae</taxon>
        <taxon>Anguilla</taxon>
    </lineage>
</organism>
<accession>A0A0E9R8L3</accession>
<reference evidence="1" key="1">
    <citation type="submission" date="2014-11" db="EMBL/GenBank/DDBJ databases">
        <authorList>
            <person name="Amaro Gonzalez C."/>
        </authorList>
    </citation>
    <scope>NUCLEOTIDE SEQUENCE</scope>
</reference>
<proteinExistence type="predicted"/>
<dbReference type="EMBL" id="GBXM01083894">
    <property type="protein sequence ID" value="JAH24683.1"/>
    <property type="molecule type" value="Transcribed_RNA"/>
</dbReference>
<protein>
    <submittedName>
        <fullName evidence="1">Uncharacterized protein</fullName>
    </submittedName>
</protein>
<reference evidence="1" key="2">
    <citation type="journal article" date="2015" name="Fish Shellfish Immunol.">
        <title>Early steps in the European eel (Anguilla anguilla)-Vibrio vulnificus interaction in the gills: Role of the RtxA13 toxin.</title>
        <authorList>
            <person name="Callol A."/>
            <person name="Pajuelo D."/>
            <person name="Ebbesson L."/>
            <person name="Teles M."/>
            <person name="MacKenzie S."/>
            <person name="Amaro C."/>
        </authorList>
    </citation>
    <scope>NUCLEOTIDE SEQUENCE</scope>
</reference>